<organism evidence="1">
    <name type="scientific">Microvirga ossetica</name>
    <dbReference type="NCBI Taxonomy" id="1882682"/>
    <lineage>
        <taxon>Bacteria</taxon>
        <taxon>Pseudomonadati</taxon>
        <taxon>Pseudomonadota</taxon>
        <taxon>Alphaproteobacteria</taxon>
        <taxon>Hyphomicrobiales</taxon>
        <taxon>Methylobacteriaceae</taxon>
        <taxon>Microvirga</taxon>
    </lineage>
</organism>
<dbReference type="OrthoDB" id="8020519at2"/>
<dbReference type="RefSeq" id="WP_099509498.1">
    <property type="nucleotide sequence ID" value="NZ_CP016616.1"/>
</dbReference>
<evidence type="ECO:0000313" key="1">
    <source>
        <dbReference type="EMBL" id="ANY78503.1"/>
    </source>
</evidence>
<dbReference type="AlphaFoldDB" id="A0A1B2EEW6"/>
<proteinExistence type="predicted"/>
<gene>
    <name evidence="1" type="ORF">BB934_09925</name>
</gene>
<name>A0A1B2EEW6_9HYPH</name>
<sequence>MPHKFKVRQMVRLAHPGFSDTRVSAASIYEVVRLMPADPSGEVSYRIKSGAIERAVRESEIRSM</sequence>
<dbReference type="EMBL" id="CP016616">
    <property type="protein sequence ID" value="ANY78503.1"/>
    <property type="molecule type" value="Genomic_DNA"/>
</dbReference>
<dbReference type="KEGG" id="moc:BB934_09925"/>
<reference evidence="1" key="1">
    <citation type="submission" date="2016-07" db="EMBL/GenBank/DDBJ databases">
        <title>Microvirga ossetica sp. nov. a new species of rhizobia isolated from root nodules of the legume species Vicia alpestris Steven originated from North Ossetia region in the Caucasus.</title>
        <authorList>
            <person name="Safronova V.I."/>
            <person name="Kuznetsova I.G."/>
            <person name="Sazanova A.L."/>
            <person name="Belimov A."/>
            <person name="Andronov E."/>
            <person name="Osledkin Y.S."/>
            <person name="Onishchuk O.P."/>
            <person name="Kurchak O.N."/>
            <person name="Shaposhnikov A.I."/>
            <person name="Willems A."/>
            <person name="Tikhonovich I.A."/>
        </authorList>
    </citation>
    <scope>NUCLEOTIDE SEQUENCE [LARGE SCALE GENOMIC DNA]</scope>
    <source>
        <strain evidence="1">V5/3M</strain>
    </source>
</reference>
<accession>A0A1B2EEW6</accession>
<protein>
    <submittedName>
        <fullName evidence="1">Uncharacterized protein</fullName>
    </submittedName>
</protein>